<sequence length="139" mass="14908">MKPRHKGSCLCGKVHYEITGECQSLYLCHCHRCQKGSGSVHGANLFAQDASLTWIQGAASVTTYHHPGTLHVRSFCRHCGSALPSVDDRSGWVTVPAGSLDTPVPISVTAKIFTASRGEWVKSADEAPSFDALPQSEGQ</sequence>
<keyword evidence="3" id="KW-0862">Zinc</keyword>
<dbReference type="GO" id="GO:0046872">
    <property type="term" value="F:metal ion binding"/>
    <property type="evidence" value="ECO:0007669"/>
    <property type="project" value="UniProtKB-KW"/>
</dbReference>
<dbReference type="GO" id="GO:0016846">
    <property type="term" value="F:carbon-sulfur lyase activity"/>
    <property type="evidence" value="ECO:0007669"/>
    <property type="project" value="InterPro"/>
</dbReference>
<name>A0A4U1BGZ0_9GAMM</name>
<dbReference type="InterPro" id="IPR011057">
    <property type="entry name" value="Mss4-like_sf"/>
</dbReference>
<dbReference type="Proteomes" id="UP000305674">
    <property type="component" value="Unassembled WGS sequence"/>
</dbReference>
<dbReference type="EMBL" id="SWCI01000002">
    <property type="protein sequence ID" value="TKB50294.1"/>
    <property type="molecule type" value="Genomic_DNA"/>
</dbReference>
<comment type="caution">
    <text evidence="6">The sequence shown here is derived from an EMBL/GenBank/DDBJ whole genome shotgun (WGS) entry which is preliminary data.</text>
</comment>
<dbReference type="OrthoDB" id="4188830at2"/>
<dbReference type="PROSITE" id="PS51891">
    <property type="entry name" value="CENP_V_GFA"/>
    <property type="match status" value="1"/>
</dbReference>
<evidence type="ECO:0000313" key="7">
    <source>
        <dbReference type="Proteomes" id="UP000305674"/>
    </source>
</evidence>
<evidence type="ECO:0000256" key="2">
    <source>
        <dbReference type="ARBA" id="ARBA00022723"/>
    </source>
</evidence>
<dbReference type="Pfam" id="PF04828">
    <property type="entry name" value="GFA"/>
    <property type="match status" value="1"/>
</dbReference>
<evidence type="ECO:0000256" key="1">
    <source>
        <dbReference type="ARBA" id="ARBA00005495"/>
    </source>
</evidence>
<proteinExistence type="inferred from homology"/>
<gene>
    <name evidence="6" type="ORF">FCL40_03790</name>
</gene>
<dbReference type="PANTHER" id="PTHR33337:SF40">
    <property type="entry name" value="CENP-V_GFA DOMAIN-CONTAINING PROTEIN-RELATED"/>
    <property type="match status" value="1"/>
</dbReference>
<protein>
    <submittedName>
        <fullName evidence="6">GFA family protein</fullName>
    </submittedName>
</protein>
<dbReference type="InterPro" id="IPR006913">
    <property type="entry name" value="CENP-V/GFA"/>
</dbReference>
<feature type="domain" description="CENP-V/GFA" evidence="5">
    <location>
        <begin position="5"/>
        <end position="121"/>
    </location>
</feature>
<keyword evidence="7" id="KW-1185">Reference proteome</keyword>
<dbReference type="RefSeq" id="WP_136851543.1">
    <property type="nucleotide sequence ID" value="NZ_SWCI01000002.1"/>
</dbReference>
<keyword evidence="4" id="KW-0456">Lyase</keyword>
<comment type="similarity">
    <text evidence="1">Belongs to the Gfa family.</text>
</comment>
<evidence type="ECO:0000259" key="5">
    <source>
        <dbReference type="PROSITE" id="PS51891"/>
    </source>
</evidence>
<dbReference type="AlphaFoldDB" id="A0A4U1BGZ0"/>
<reference evidence="6 7" key="1">
    <citation type="submission" date="2019-04" db="EMBL/GenBank/DDBJ databases">
        <authorList>
            <person name="Hwang J.C."/>
        </authorList>
    </citation>
    <scope>NUCLEOTIDE SEQUENCE [LARGE SCALE GENOMIC DNA]</scope>
    <source>
        <strain evidence="6 7">IMCC35001</strain>
    </source>
</reference>
<accession>A0A4U1BGZ0</accession>
<dbReference type="Gene3D" id="3.90.1590.10">
    <property type="entry name" value="glutathione-dependent formaldehyde- activating enzyme (gfa)"/>
    <property type="match status" value="1"/>
</dbReference>
<dbReference type="PANTHER" id="PTHR33337">
    <property type="entry name" value="GFA DOMAIN-CONTAINING PROTEIN"/>
    <property type="match status" value="1"/>
</dbReference>
<keyword evidence="2" id="KW-0479">Metal-binding</keyword>
<evidence type="ECO:0000256" key="4">
    <source>
        <dbReference type="ARBA" id="ARBA00023239"/>
    </source>
</evidence>
<dbReference type="SUPFAM" id="SSF51316">
    <property type="entry name" value="Mss4-like"/>
    <property type="match status" value="1"/>
</dbReference>
<evidence type="ECO:0000313" key="6">
    <source>
        <dbReference type="EMBL" id="TKB50294.1"/>
    </source>
</evidence>
<organism evidence="6 7">
    <name type="scientific">Ferrimonas sediminicola</name>
    <dbReference type="NCBI Taxonomy" id="2569538"/>
    <lineage>
        <taxon>Bacteria</taxon>
        <taxon>Pseudomonadati</taxon>
        <taxon>Pseudomonadota</taxon>
        <taxon>Gammaproteobacteria</taxon>
        <taxon>Alteromonadales</taxon>
        <taxon>Ferrimonadaceae</taxon>
        <taxon>Ferrimonas</taxon>
    </lineage>
</organism>
<evidence type="ECO:0000256" key="3">
    <source>
        <dbReference type="ARBA" id="ARBA00022833"/>
    </source>
</evidence>